<keyword evidence="2" id="KW-1133">Transmembrane helix</keyword>
<proteinExistence type="predicted"/>
<gene>
    <name evidence="3" type="ORF">GTS_24890</name>
</gene>
<feature type="transmembrane region" description="Helical" evidence="2">
    <location>
        <begin position="714"/>
        <end position="731"/>
    </location>
</feature>
<keyword evidence="4" id="KW-1185">Reference proteome</keyword>
<evidence type="ECO:0000313" key="4">
    <source>
        <dbReference type="Proteomes" id="UP000298860"/>
    </source>
</evidence>
<feature type="compositionally biased region" description="Low complexity" evidence="1">
    <location>
        <begin position="269"/>
        <end position="281"/>
    </location>
</feature>
<comment type="caution">
    <text evidence="3">The sequence shown here is derived from an EMBL/GenBank/DDBJ whole genome shotgun (WGS) entry which is preliminary data.</text>
</comment>
<name>A0A4D4J8N3_9PSEU</name>
<feature type="region of interest" description="Disordered" evidence="1">
    <location>
        <begin position="310"/>
        <end position="332"/>
    </location>
</feature>
<sequence>MRLRRGEPAREGVVAVANMPWEGRTTTESMSAEARLEAFLSGAATSGDGPRLDVTDRSPGRSFELPAEQLTRRLMAWTDPGLGRLTFWRRTSRPPVIRIRDTFVTGTFALRAVEFGYLLEFLRCRFEDAPDLRQTRVAGLEFKECWLPGLHARNLRSDSDVLLMSSTVEGRSADLTDADIRGSLLLRNSTLINPNHWALHADRLVLAGALMATNLHTHGEVRMIDLRAHGDVDFRGARLINPNGFAIHANGMQVGGNLLCTDQLAPGQATSTGPAARAATAGGSGERRPFLARGTISLANARISSGVTMRGASLTPTRPGALPLRGSDAADPHVDRRTALNMDRIEVDGSVRLDDGFRSTGTLRMVNGRIGGSLWLARADVDASGGAPTPSEHRSLHVDGTTIDGDIYGQGVRLTGEARLVNTRVKGNVVLDESVLRNGGGNALLANWCHIGSNLSCRQLDAEGTVELRTSDIGANLNLRAARLARPGSYRYTTGVKPVLDVGGARIGRDLICAAGEVVDAATGRAETRDFHAHGGVRVRHATVGREVNLRGARLGDDSPNYALNALGLATQELRLNLRAAPRGPVTLRQARCTVLDDNAAFWDVRSGLELDDFRYEALAEPVGLDDDDRIRQRLDWLRSAMRKSYRPGPYDQFAVVLRATGNDEHASTVLIEKQRLRHAALADGSHGLVKPLVLLWSWLQRWMVGYGYRPARALAWLVVLLLLGGLWFTFHPLQVINEQDHLEWNPWLYTIDLLVPIIDLGNKNRWHVTDASQWISSGLIAMGWVLATTVAAGVTRTLKRT</sequence>
<dbReference type="EMBL" id="BJFL01000010">
    <property type="protein sequence ID" value="GDY30856.1"/>
    <property type="molecule type" value="Genomic_DNA"/>
</dbReference>
<feature type="region of interest" description="Disordered" evidence="1">
    <location>
        <begin position="267"/>
        <end position="287"/>
    </location>
</feature>
<keyword evidence="2" id="KW-0472">Membrane</keyword>
<dbReference type="AlphaFoldDB" id="A0A4D4J8N3"/>
<dbReference type="Proteomes" id="UP000298860">
    <property type="component" value="Unassembled WGS sequence"/>
</dbReference>
<protein>
    <submittedName>
        <fullName evidence="3">Oxidoreductase</fullName>
    </submittedName>
</protein>
<evidence type="ECO:0000256" key="2">
    <source>
        <dbReference type="SAM" id="Phobius"/>
    </source>
</evidence>
<evidence type="ECO:0000256" key="1">
    <source>
        <dbReference type="SAM" id="MobiDB-lite"/>
    </source>
</evidence>
<evidence type="ECO:0000313" key="3">
    <source>
        <dbReference type="EMBL" id="GDY30856.1"/>
    </source>
</evidence>
<organism evidence="3 4">
    <name type="scientific">Gandjariella thermophila</name>
    <dbReference type="NCBI Taxonomy" id="1931992"/>
    <lineage>
        <taxon>Bacteria</taxon>
        <taxon>Bacillati</taxon>
        <taxon>Actinomycetota</taxon>
        <taxon>Actinomycetes</taxon>
        <taxon>Pseudonocardiales</taxon>
        <taxon>Pseudonocardiaceae</taxon>
        <taxon>Gandjariella</taxon>
    </lineage>
</organism>
<feature type="transmembrane region" description="Helical" evidence="2">
    <location>
        <begin position="775"/>
        <end position="796"/>
    </location>
</feature>
<accession>A0A4D4J8N3</accession>
<reference evidence="4" key="1">
    <citation type="submission" date="2019-04" db="EMBL/GenBank/DDBJ databases">
        <title>Draft genome sequence of Pseudonocardiaceae bacterium SL3-2-4.</title>
        <authorList>
            <person name="Ningsih F."/>
            <person name="Yokota A."/>
            <person name="Sakai Y."/>
            <person name="Nanatani K."/>
            <person name="Yabe S."/>
            <person name="Oetari A."/>
            <person name="Sjamsuridzal W."/>
        </authorList>
    </citation>
    <scope>NUCLEOTIDE SEQUENCE [LARGE SCALE GENOMIC DNA]</scope>
    <source>
        <strain evidence="4">SL3-2-4</strain>
    </source>
</reference>
<keyword evidence="2" id="KW-0812">Transmembrane</keyword>